<dbReference type="InterPro" id="IPR001628">
    <property type="entry name" value="Znf_hrmn_rcpt"/>
</dbReference>
<name>A0A1I7RXU6_BURXY</name>
<dbReference type="InterPro" id="IPR035500">
    <property type="entry name" value="NHR-like_dom_sf"/>
</dbReference>
<dbReference type="SUPFAM" id="SSF57716">
    <property type="entry name" value="Glucocorticoid receptor-like (DNA-binding domain)"/>
    <property type="match status" value="1"/>
</dbReference>
<evidence type="ECO:0000256" key="6">
    <source>
        <dbReference type="ARBA" id="ARBA00023015"/>
    </source>
</evidence>
<dbReference type="Proteomes" id="UP000095284">
    <property type="component" value="Unplaced"/>
</dbReference>
<proteinExistence type="inferred from homology"/>
<dbReference type="InterPro" id="IPR049636">
    <property type="entry name" value="HNF4-like_DBD"/>
</dbReference>
<keyword evidence="10 11" id="KW-0539">Nucleus</keyword>
<evidence type="ECO:0000259" key="14">
    <source>
        <dbReference type="PROSITE" id="PS51843"/>
    </source>
</evidence>
<evidence type="ECO:0000256" key="11">
    <source>
        <dbReference type="RuleBase" id="RU004334"/>
    </source>
</evidence>
<protein>
    <submittedName>
        <fullName evidence="16">Nuclear receptor domain-containing protein</fullName>
    </submittedName>
</protein>
<accession>A0A1I7RXU6</accession>
<evidence type="ECO:0000256" key="8">
    <source>
        <dbReference type="ARBA" id="ARBA00023163"/>
    </source>
</evidence>
<evidence type="ECO:0000313" key="16">
    <source>
        <dbReference type="WBParaSite" id="BXY_0556300.1"/>
    </source>
</evidence>
<dbReference type="Gene3D" id="1.10.565.10">
    <property type="entry name" value="Retinoid X Receptor"/>
    <property type="match status" value="1"/>
</dbReference>
<dbReference type="PANTHER" id="PTHR46011">
    <property type="entry name" value="NUCLEAR HORMONE RECEPTOR FAMILY MEMBER NHR-86-RELATED"/>
    <property type="match status" value="1"/>
</dbReference>
<evidence type="ECO:0000259" key="13">
    <source>
        <dbReference type="PROSITE" id="PS51030"/>
    </source>
</evidence>
<evidence type="ECO:0000256" key="2">
    <source>
        <dbReference type="ARBA" id="ARBA00005993"/>
    </source>
</evidence>
<dbReference type="Gene3D" id="3.30.50.10">
    <property type="entry name" value="Erythroid Transcription Factor GATA-1, subunit A"/>
    <property type="match status" value="1"/>
</dbReference>
<keyword evidence="7 11" id="KW-0238">DNA-binding</keyword>
<keyword evidence="4 11" id="KW-0863">Zinc-finger</keyword>
<dbReference type="GO" id="GO:0006357">
    <property type="term" value="P:regulation of transcription by RNA polymerase II"/>
    <property type="evidence" value="ECO:0007669"/>
    <property type="project" value="TreeGrafter"/>
</dbReference>
<dbReference type="GO" id="GO:0000978">
    <property type="term" value="F:RNA polymerase II cis-regulatory region sequence-specific DNA binding"/>
    <property type="evidence" value="ECO:0007669"/>
    <property type="project" value="InterPro"/>
</dbReference>
<keyword evidence="3 11" id="KW-0479">Metal-binding</keyword>
<evidence type="ECO:0000256" key="5">
    <source>
        <dbReference type="ARBA" id="ARBA00022833"/>
    </source>
</evidence>
<reference evidence="16" key="1">
    <citation type="submission" date="2016-11" db="UniProtKB">
        <authorList>
            <consortium name="WormBaseParasite"/>
        </authorList>
    </citation>
    <scope>IDENTIFICATION</scope>
</reference>
<dbReference type="SUPFAM" id="SSF48508">
    <property type="entry name" value="Nuclear receptor ligand-binding domain"/>
    <property type="match status" value="1"/>
</dbReference>
<dbReference type="PROSITE" id="PS51030">
    <property type="entry name" value="NUCLEAR_REC_DBD_2"/>
    <property type="match status" value="1"/>
</dbReference>
<dbReference type="Pfam" id="PF00104">
    <property type="entry name" value="Hormone_recep"/>
    <property type="match status" value="1"/>
</dbReference>
<evidence type="ECO:0000256" key="7">
    <source>
        <dbReference type="ARBA" id="ARBA00023125"/>
    </source>
</evidence>
<comment type="subcellular location">
    <subcellularLocation>
        <location evidence="1 11">Nucleus</location>
    </subcellularLocation>
</comment>
<dbReference type="PRINTS" id="PR00047">
    <property type="entry name" value="STROIDFINGER"/>
</dbReference>
<dbReference type="CDD" id="cd06960">
    <property type="entry name" value="NR_DBD_HNF4A"/>
    <property type="match status" value="1"/>
</dbReference>
<feature type="domain" description="Nuclear receptor" evidence="13">
    <location>
        <begin position="18"/>
        <end position="93"/>
    </location>
</feature>
<dbReference type="GO" id="GO:0003700">
    <property type="term" value="F:DNA-binding transcription factor activity"/>
    <property type="evidence" value="ECO:0007669"/>
    <property type="project" value="InterPro"/>
</dbReference>
<dbReference type="SMART" id="SM00399">
    <property type="entry name" value="ZnF_C4"/>
    <property type="match status" value="1"/>
</dbReference>
<keyword evidence="8 11" id="KW-0804">Transcription</keyword>
<organism evidence="15 16">
    <name type="scientific">Bursaphelenchus xylophilus</name>
    <name type="common">Pinewood nematode worm</name>
    <name type="synonym">Aphelenchoides xylophilus</name>
    <dbReference type="NCBI Taxonomy" id="6326"/>
    <lineage>
        <taxon>Eukaryota</taxon>
        <taxon>Metazoa</taxon>
        <taxon>Ecdysozoa</taxon>
        <taxon>Nematoda</taxon>
        <taxon>Chromadorea</taxon>
        <taxon>Rhabditida</taxon>
        <taxon>Tylenchina</taxon>
        <taxon>Tylenchomorpha</taxon>
        <taxon>Aphelenchoidea</taxon>
        <taxon>Aphelenchoididae</taxon>
        <taxon>Bursaphelenchus</taxon>
    </lineage>
</organism>
<dbReference type="InterPro" id="IPR000536">
    <property type="entry name" value="Nucl_hrmn_rcpt_lig-bd"/>
</dbReference>
<evidence type="ECO:0000256" key="9">
    <source>
        <dbReference type="ARBA" id="ARBA00023170"/>
    </source>
</evidence>
<dbReference type="GO" id="GO:0008270">
    <property type="term" value="F:zinc ion binding"/>
    <property type="evidence" value="ECO:0007669"/>
    <property type="project" value="UniProtKB-KW"/>
</dbReference>
<dbReference type="GO" id="GO:0005634">
    <property type="term" value="C:nucleus"/>
    <property type="evidence" value="ECO:0007669"/>
    <property type="project" value="UniProtKB-SubCell"/>
</dbReference>
<dbReference type="PANTHER" id="PTHR46011:SF32">
    <property type="entry name" value="NUCLEAR HORMONE RECEPTOR FAMILY"/>
    <property type="match status" value="1"/>
</dbReference>
<keyword evidence="6 11" id="KW-0805">Transcription regulation</keyword>
<keyword evidence="9 11" id="KW-0675">Receptor</keyword>
<feature type="compositionally biased region" description="Basic residues" evidence="12">
    <location>
        <begin position="127"/>
        <end position="141"/>
    </location>
</feature>
<feature type="domain" description="NR LBD" evidence="14">
    <location>
        <begin position="149"/>
        <end position="402"/>
    </location>
</feature>
<comment type="similarity">
    <text evidence="2 11">Belongs to the nuclear hormone receptor family.</text>
</comment>
<dbReference type="PROSITE" id="PS51843">
    <property type="entry name" value="NR_LBD"/>
    <property type="match status" value="1"/>
</dbReference>
<dbReference type="PROSITE" id="PS00031">
    <property type="entry name" value="NUCLEAR_REC_DBD_1"/>
    <property type="match status" value="1"/>
</dbReference>
<evidence type="ECO:0000256" key="3">
    <source>
        <dbReference type="ARBA" id="ARBA00022723"/>
    </source>
</evidence>
<dbReference type="SMART" id="SM00430">
    <property type="entry name" value="HOLI"/>
    <property type="match status" value="1"/>
</dbReference>
<keyword evidence="5 11" id="KW-0862">Zinc</keyword>
<sequence length="436" mass="51120">MSVSDQSPESELRKERKFSRCSVCSAFSAGCHFGAVACKACAAFFRRAITDSRAYQCQQNEECPITWTDRTVCRSCRFDKCLAAGMLPERVQKKLDKFGTTSSKTSAIDSGVNLSGESFSSADSSPKKKRKSKDSYKNRKRLNSSATERIMEGLDYYWEEQKREFYRANPERMDDKKHEFPKSTVASHIERQMRLLGMTYEMMEQFFEGYDELSAEQKARVNEQNDMIFPPFEVAYNTSRFFPKHDDNRILYGYDDMVDAGKLDEFFRDDKHPEQSKEIYEPYTQMLLNFIKKFKKLQVTKFEVAAMAGIIFWTEVKTLYPIEIAYKMHDKLAYELTNYCKKEYGEDNYRLIFLTANALHELPIAERILKKINDEFREYCTTTYGDEKRIVQLLLLQRDAQKMGFLLKESYVTTSLTTEHYAEYCELTKELYDMKI</sequence>
<evidence type="ECO:0000256" key="4">
    <source>
        <dbReference type="ARBA" id="ARBA00022771"/>
    </source>
</evidence>
<dbReference type="InterPro" id="IPR013088">
    <property type="entry name" value="Znf_NHR/GATA"/>
</dbReference>
<evidence type="ECO:0000256" key="12">
    <source>
        <dbReference type="SAM" id="MobiDB-lite"/>
    </source>
</evidence>
<dbReference type="AlphaFoldDB" id="A0A1I7RXU6"/>
<evidence type="ECO:0000256" key="10">
    <source>
        <dbReference type="ARBA" id="ARBA00023242"/>
    </source>
</evidence>
<evidence type="ECO:0000256" key="1">
    <source>
        <dbReference type="ARBA" id="ARBA00004123"/>
    </source>
</evidence>
<dbReference type="WBParaSite" id="BXY_0556300.1">
    <property type="protein sequence ID" value="BXY_0556300.1"/>
    <property type="gene ID" value="BXY_0556300"/>
</dbReference>
<feature type="region of interest" description="Disordered" evidence="12">
    <location>
        <begin position="115"/>
        <end position="141"/>
    </location>
</feature>
<dbReference type="Pfam" id="PF00105">
    <property type="entry name" value="zf-C4"/>
    <property type="match status" value="1"/>
</dbReference>
<evidence type="ECO:0000313" key="15">
    <source>
        <dbReference type="Proteomes" id="UP000095284"/>
    </source>
</evidence>